<dbReference type="PROSITE" id="PS00893">
    <property type="entry name" value="NUDIX_BOX"/>
    <property type="match status" value="1"/>
</dbReference>
<evidence type="ECO:0000313" key="11">
    <source>
        <dbReference type="EMBL" id="OQD88382.1"/>
    </source>
</evidence>
<dbReference type="GO" id="GO:0046872">
    <property type="term" value="F:metal ion binding"/>
    <property type="evidence" value="ECO:0007669"/>
    <property type="project" value="UniProtKB-KW"/>
</dbReference>
<dbReference type="GO" id="GO:0005829">
    <property type="term" value="C:cytosol"/>
    <property type="evidence" value="ECO:0007669"/>
    <property type="project" value="TreeGrafter"/>
</dbReference>
<keyword evidence="12" id="KW-1185">Reference proteome</keyword>
<dbReference type="GO" id="GO:0019677">
    <property type="term" value="P:NAD+ catabolic process"/>
    <property type="evidence" value="ECO:0007669"/>
    <property type="project" value="TreeGrafter"/>
</dbReference>
<dbReference type="STRING" id="416450.A0A1V6QHA3"/>
<dbReference type="GO" id="GO:0005777">
    <property type="term" value="C:peroxisome"/>
    <property type="evidence" value="ECO:0007669"/>
    <property type="project" value="TreeGrafter"/>
</dbReference>
<protein>
    <recommendedName>
        <fullName evidence="4">NAD(+) diphosphatase</fullName>
        <ecNumber evidence="4">3.6.1.22</ecNumber>
    </recommendedName>
</protein>
<keyword evidence="8" id="KW-0520">NAD</keyword>
<accession>A0A1V6QHA3</accession>
<proteinExistence type="inferred from homology"/>
<comment type="similarity">
    <text evidence="3">Belongs to the Nudix hydrolase family. NudC subfamily.</text>
</comment>
<dbReference type="PANTHER" id="PTHR42904:SF6">
    <property type="entry name" value="NAD-CAPPED RNA HYDROLASE NUDT12"/>
    <property type="match status" value="1"/>
</dbReference>
<reference evidence="12" key="1">
    <citation type="journal article" date="2017" name="Nat. Microbiol.">
        <title>Global analysis of biosynthetic gene clusters reveals vast potential of secondary metabolite production in Penicillium species.</title>
        <authorList>
            <person name="Nielsen J.C."/>
            <person name="Grijseels S."/>
            <person name="Prigent S."/>
            <person name="Ji B."/>
            <person name="Dainat J."/>
            <person name="Nielsen K.F."/>
            <person name="Frisvad J.C."/>
            <person name="Workman M."/>
            <person name="Nielsen J."/>
        </authorList>
    </citation>
    <scope>NUCLEOTIDE SEQUENCE [LARGE SCALE GENOMIC DNA]</scope>
    <source>
        <strain evidence="12">IBT 31811</strain>
    </source>
</reference>
<dbReference type="Pfam" id="PF00293">
    <property type="entry name" value="NUDIX"/>
    <property type="match status" value="1"/>
</dbReference>
<dbReference type="Gene3D" id="3.90.79.20">
    <property type="match status" value="1"/>
</dbReference>
<dbReference type="Gene3D" id="3.90.79.10">
    <property type="entry name" value="Nucleoside Triphosphate Pyrophosphohydrolase"/>
    <property type="match status" value="1"/>
</dbReference>
<dbReference type="AlphaFoldDB" id="A0A1V6QHA3"/>
<keyword evidence="6" id="KW-0378">Hydrolase</keyword>
<dbReference type="CDD" id="cd03429">
    <property type="entry name" value="NUDIX_NADH_pyrophosphatase_Nudt13"/>
    <property type="match status" value="1"/>
</dbReference>
<gene>
    <name evidence="11" type="ORF">PENANT_c004G01381</name>
</gene>
<dbReference type="InterPro" id="IPR020084">
    <property type="entry name" value="NUDIX_hydrolase_CS"/>
</dbReference>
<comment type="cofactor">
    <cofactor evidence="1">
        <name>Mg(2+)</name>
        <dbReference type="ChEBI" id="CHEBI:18420"/>
    </cofactor>
</comment>
<evidence type="ECO:0000256" key="2">
    <source>
        <dbReference type="ARBA" id="ARBA00001947"/>
    </source>
</evidence>
<dbReference type="InterPro" id="IPR049734">
    <property type="entry name" value="NudC-like_C"/>
</dbReference>
<evidence type="ECO:0000256" key="8">
    <source>
        <dbReference type="ARBA" id="ARBA00023027"/>
    </source>
</evidence>
<dbReference type="PANTHER" id="PTHR42904">
    <property type="entry name" value="NUDIX HYDROLASE, NUDC SUBFAMILY"/>
    <property type="match status" value="1"/>
</dbReference>
<dbReference type="Proteomes" id="UP000191672">
    <property type="component" value="Unassembled WGS sequence"/>
</dbReference>
<evidence type="ECO:0000256" key="1">
    <source>
        <dbReference type="ARBA" id="ARBA00001946"/>
    </source>
</evidence>
<organism evidence="11 12">
    <name type="scientific">Penicillium antarcticum</name>
    <dbReference type="NCBI Taxonomy" id="416450"/>
    <lineage>
        <taxon>Eukaryota</taxon>
        <taxon>Fungi</taxon>
        <taxon>Dikarya</taxon>
        <taxon>Ascomycota</taxon>
        <taxon>Pezizomycotina</taxon>
        <taxon>Eurotiomycetes</taxon>
        <taxon>Eurotiomycetidae</taxon>
        <taxon>Eurotiales</taxon>
        <taxon>Aspergillaceae</taxon>
        <taxon>Penicillium</taxon>
    </lineage>
</organism>
<dbReference type="FunFam" id="3.90.79.10:FF:000042">
    <property type="entry name" value="Probable NADH pyrophosphatase"/>
    <property type="match status" value="1"/>
</dbReference>
<dbReference type="PROSITE" id="PS51462">
    <property type="entry name" value="NUDIX"/>
    <property type="match status" value="1"/>
</dbReference>
<evidence type="ECO:0000256" key="6">
    <source>
        <dbReference type="ARBA" id="ARBA00022801"/>
    </source>
</evidence>
<sequence length="439" mass="48316">MTTAPQIPAPAHTLADSMLSRHFGRETVNYFSSSPINRLSFLRSDHPFLSTALKHPSARFVLLNNLAPLTPSPAQLHYAKYDEVRKLLPNDMFDVSEEDMIKNYDSRKTHPTLIFLGLDESLKEGGFAWKIYSGTPYFAVDVTPKGSEEQQIAAKDVISTMEAKGLSFFHARVVMSFSADEGMSKPTSNYLEPYGKKNKLTVETAAIYAQARALMDWNTRNTFCGTCGHPTLGVNAGTKRACPPTDKALTATGKTEERPACNTRTTLSNLSFPRTDPTIIVAVVSADGKRILLGRSKRFPPNWYSTLAGFIEPAESVEDAVRREVWEEAGVTLSRVVIHSSQPWPYPANLMIGAIAQVSDPAHETISLQHDPELEDAKWFEIEEVEEALRVGTSDLGGSAGPEYKEGGLRLPPHTAIANQLIRAAASAEYFAVDKQSKI</sequence>
<dbReference type="SUPFAM" id="SSF55811">
    <property type="entry name" value="Nudix"/>
    <property type="match status" value="1"/>
</dbReference>
<dbReference type="GO" id="GO:0035529">
    <property type="term" value="F:NADH pyrophosphatase activity"/>
    <property type="evidence" value="ECO:0007669"/>
    <property type="project" value="TreeGrafter"/>
</dbReference>
<evidence type="ECO:0000259" key="10">
    <source>
        <dbReference type="PROSITE" id="PS51462"/>
    </source>
</evidence>
<dbReference type="InterPro" id="IPR015797">
    <property type="entry name" value="NUDIX_hydrolase-like_dom_sf"/>
</dbReference>
<dbReference type="Pfam" id="PF09296">
    <property type="entry name" value="NUDIX-like"/>
    <property type="match status" value="1"/>
</dbReference>
<name>A0A1V6QHA3_9EURO</name>
<evidence type="ECO:0000256" key="5">
    <source>
        <dbReference type="ARBA" id="ARBA00022723"/>
    </source>
</evidence>
<dbReference type="GO" id="GO:0006742">
    <property type="term" value="P:NADP+ catabolic process"/>
    <property type="evidence" value="ECO:0007669"/>
    <property type="project" value="TreeGrafter"/>
</dbReference>
<evidence type="ECO:0000256" key="4">
    <source>
        <dbReference type="ARBA" id="ARBA00012381"/>
    </source>
</evidence>
<dbReference type="InterPro" id="IPR000086">
    <property type="entry name" value="NUDIX_hydrolase_dom"/>
</dbReference>
<evidence type="ECO:0000256" key="9">
    <source>
        <dbReference type="ARBA" id="ARBA00023679"/>
    </source>
</evidence>
<comment type="caution">
    <text evidence="11">The sequence shown here is derived from an EMBL/GenBank/DDBJ whole genome shotgun (WGS) entry which is preliminary data.</text>
</comment>
<keyword evidence="7" id="KW-0460">Magnesium</keyword>
<dbReference type="InterPro" id="IPR015375">
    <property type="entry name" value="NADH_PPase-like_N"/>
</dbReference>
<comment type="catalytic activity">
    <reaction evidence="9">
        <text>a 5'-end NAD(+)-phospho-ribonucleoside in mRNA + H2O = a 5'-end phospho-adenosine-phospho-ribonucleoside in mRNA + beta-nicotinamide D-ribonucleotide + 2 H(+)</text>
        <dbReference type="Rhea" id="RHEA:60876"/>
        <dbReference type="Rhea" id="RHEA-COMP:15698"/>
        <dbReference type="Rhea" id="RHEA-COMP:15719"/>
        <dbReference type="ChEBI" id="CHEBI:14649"/>
        <dbReference type="ChEBI" id="CHEBI:15377"/>
        <dbReference type="ChEBI" id="CHEBI:15378"/>
        <dbReference type="ChEBI" id="CHEBI:144029"/>
        <dbReference type="ChEBI" id="CHEBI:144051"/>
    </reaction>
    <physiologicalReaction direction="left-to-right" evidence="9">
        <dbReference type="Rhea" id="RHEA:60877"/>
    </physiologicalReaction>
</comment>
<evidence type="ECO:0000256" key="7">
    <source>
        <dbReference type="ARBA" id="ARBA00022842"/>
    </source>
</evidence>
<dbReference type="EC" id="3.6.1.22" evidence="4"/>
<keyword evidence="5" id="KW-0479">Metal-binding</keyword>
<evidence type="ECO:0000313" key="12">
    <source>
        <dbReference type="Proteomes" id="UP000191672"/>
    </source>
</evidence>
<dbReference type="EMBL" id="MDYN01000004">
    <property type="protein sequence ID" value="OQD88382.1"/>
    <property type="molecule type" value="Genomic_DNA"/>
</dbReference>
<dbReference type="InterPro" id="IPR050241">
    <property type="entry name" value="NAD-cap_RNA_hydrolase_NudC"/>
</dbReference>
<feature type="domain" description="Nudix hydrolase" evidence="10">
    <location>
        <begin position="273"/>
        <end position="402"/>
    </location>
</feature>
<comment type="cofactor">
    <cofactor evidence="2">
        <name>Zn(2+)</name>
        <dbReference type="ChEBI" id="CHEBI:29105"/>
    </cofactor>
</comment>
<evidence type="ECO:0000256" key="3">
    <source>
        <dbReference type="ARBA" id="ARBA00009595"/>
    </source>
</evidence>